<keyword evidence="3" id="KW-0813">Transport</keyword>
<dbReference type="Pfam" id="PF01544">
    <property type="entry name" value="CorA"/>
    <property type="match status" value="1"/>
</dbReference>
<comment type="function">
    <text evidence="11">Mediates influx of magnesium ions. Alternates between open and closed states. Activated by low cytoplasmic Mg(2+) levels. Inactive when cytoplasmic Mg(2+) levels are high.</text>
</comment>
<dbReference type="InterPro" id="IPR045861">
    <property type="entry name" value="CorA_cytoplasmic_dom"/>
</dbReference>
<name>A0A4Q7VAL1_9BURK</name>
<comment type="subcellular location">
    <subcellularLocation>
        <location evidence="1">Cell membrane</location>
        <topology evidence="1">Multi-pass membrane protein</topology>
    </subcellularLocation>
</comment>
<reference evidence="14 15" key="1">
    <citation type="submission" date="2019-02" db="EMBL/GenBank/DDBJ databases">
        <title>Genomic Encyclopedia of Type Strains, Phase IV (KMG-IV): sequencing the most valuable type-strain genomes for metagenomic binning, comparative biology and taxonomic classification.</title>
        <authorList>
            <person name="Goeker M."/>
        </authorList>
    </citation>
    <scope>NUCLEOTIDE SEQUENCE [LARGE SCALE GENOMIC DNA]</scope>
    <source>
        <strain evidence="14 15">DSM 23814</strain>
    </source>
</reference>
<proteinExistence type="inferred from homology"/>
<comment type="catalytic activity">
    <reaction evidence="10">
        <text>Mg(2+)(in) = Mg(2+)(out)</text>
        <dbReference type="Rhea" id="RHEA:29827"/>
        <dbReference type="ChEBI" id="CHEBI:18420"/>
    </reaction>
</comment>
<evidence type="ECO:0000256" key="13">
    <source>
        <dbReference type="SAM" id="Phobius"/>
    </source>
</evidence>
<dbReference type="FunFam" id="1.20.58.340:FF:000004">
    <property type="entry name" value="Magnesium transport protein CorA"/>
    <property type="match status" value="1"/>
</dbReference>
<evidence type="ECO:0000256" key="4">
    <source>
        <dbReference type="ARBA" id="ARBA00022475"/>
    </source>
</evidence>
<keyword evidence="5 13" id="KW-0812">Transmembrane</keyword>
<evidence type="ECO:0000256" key="11">
    <source>
        <dbReference type="ARBA" id="ARBA00045497"/>
    </source>
</evidence>
<feature type="compositionally biased region" description="Basic and acidic residues" evidence="12">
    <location>
        <begin position="51"/>
        <end position="60"/>
    </location>
</feature>
<evidence type="ECO:0000313" key="15">
    <source>
        <dbReference type="Proteomes" id="UP000293398"/>
    </source>
</evidence>
<dbReference type="Gene3D" id="1.20.58.340">
    <property type="entry name" value="Magnesium transport protein CorA, transmembrane region"/>
    <property type="match status" value="2"/>
</dbReference>
<dbReference type="GO" id="GO:0000287">
    <property type="term" value="F:magnesium ion binding"/>
    <property type="evidence" value="ECO:0007669"/>
    <property type="project" value="TreeGrafter"/>
</dbReference>
<keyword evidence="6" id="KW-0460">Magnesium</keyword>
<dbReference type="Proteomes" id="UP000293398">
    <property type="component" value="Unassembled WGS sequence"/>
</dbReference>
<feature type="transmembrane region" description="Helical" evidence="13">
    <location>
        <begin position="395"/>
        <end position="412"/>
    </location>
</feature>
<evidence type="ECO:0000256" key="1">
    <source>
        <dbReference type="ARBA" id="ARBA00004651"/>
    </source>
</evidence>
<evidence type="ECO:0000256" key="2">
    <source>
        <dbReference type="ARBA" id="ARBA00009765"/>
    </source>
</evidence>
<organism evidence="14 15">
    <name type="scientific">Advenella incenata</name>
    <dbReference type="NCBI Taxonomy" id="267800"/>
    <lineage>
        <taxon>Bacteria</taxon>
        <taxon>Pseudomonadati</taxon>
        <taxon>Pseudomonadota</taxon>
        <taxon>Betaproteobacteria</taxon>
        <taxon>Burkholderiales</taxon>
        <taxon>Alcaligenaceae</taxon>
    </lineage>
</organism>
<dbReference type="OrthoDB" id="9803416at2"/>
<protein>
    <submittedName>
        <fullName evidence="14">Magnesium transporter</fullName>
    </submittedName>
</protein>
<evidence type="ECO:0000256" key="12">
    <source>
        <dbReference type="SAM" id="MobiDB-lite"/>
    </source>
</evidence>
<dbReference type="GO" id="GO:0005886">
    <property type="term" value="C:plasma membrane"/>
    <property type="evidence" value="ECO:0007669"/>
    <property type="project" value="UniProtKB-SubCell"/>
</dbReference>
<dbReference type="SUPFAM" id="SSF143865">
    <property type="entry name" value="CorA soluble domain-like"/>
    <property type="match status" value="1"/>
</dbReference>
<dbReference type="GO" id="GO:0015087">
    <property type="term" value="F:cobalt ion transmembrane transporter activity"/>
    <property type="evidence" value="ECO:0007669"/>
    <property type="project" value="TreeGrafter"/>
</dbReference>
<dbReference type="EMBL" id="SHKO01000003">
    <property type="protein sequence ID" value="RZT92904.1"/>
    <property type="molecule type" value="Genomic_DNA"/>
</dbReference>
<dbReference type="SUPFAM" id="SSF144083">
    <property type="entry name" value="Magnesium transport protein CorA, transmembrane region"/>
    <property type="match status" value="1"/>
</dbReference>
<dbReference type="PANTHER" id="PTHR46494:SF1">
    <property type="entry name" value="CORA FAMILY METAL ION TRANSPORTER (EUROFUNG)"/>
    <property type="match status" value="1"/>
</dbReference>
<dbReference type="GO" id="GO:0050897">
    <property type="term" value="F:cobalt ion binding"/>
    <property type="evidence" value="ECO:0007669"/>
    <property type="project" value="TreeGrafter"/>
</dbReference>
<dbReference type="InterPro" id="IPR002523">
    <property type="entry name" value="MgTranspt_CorA/ZnTranspt_ZntB"/>
</dbReference>
<keyword evidence="4" id="KW-1003">Cell membrane</keyword>
<keyword evidence="8" id="KW-0406">Ion transport</keyword>
<comment type="caution">
    <text evidence="14">The sequence shown here is derived from an EMBL/GenBank/DDBJ whole genome shotgun (WGS) entry which is preliminary data.</text>
</comment>
<dbReference type="GO" id="GO:0015095">
    <property type="term" value="F:magnesium ion transmembrane transporter activity"/>
    <property type="evidence" value="ECO:0007669"/>
    <property type="project" value="TreeGrafter"/>
</dbReference>
<evidence type="ECO:0000256" key="8">
    <source>
        <dbReference type="ARBA" id="ARBA00023065"/>
    </source>
</evidence>
<feature type="region of interest" description="Disordered" evidence="12">
    <location>
        <begin position="1"/>
        <end position="101"/>
    </location>
</feature>
<feature type="compositionally biased region" description="Basic and acidic residues" evidence="12">
    <location>
        <begin position="1"/>
        <end position="14"/>
    </location>
</feature>
<dbReference type="RefSeq" id="WP_130304764.1">
    <property type="nucleotide sequence ID" value="NZ_SHKO01000003.1"/>
</dbReference>
<keyword evidence="7 13" id="KW-1133">Transmembrane helix</keyword>
<feature type="transmembrane region" description="Helical" evidence="13">
    <location>
        <begin position="364"/>
        <end position="383"/>
    </location>
</feature>
<dbReference type="AlphaFoldDB" id="A0A4Q7VAL1"/>
<evidence type="ECO:0000256" key="9">
    <source>
        <dbReference type="ARBA" id="ARBA00023136"/>
    </source>
</evidence>
<evidence type="ECO:0000256" key="5">
    <source>
        <dbReference type="ARBA" id="ARBA00022692"/>
    </source>
</evidence>
<evidence type="ECO:0000256" key="3">
    <source>
        <dbReference type="ARBA" id="ARBA00022448"/>
    </source>
</evidence>
<evidence type="ECO:0000256" key="6">
    <source>
        <dbReference type="ARBA" id="ARBA00022842"/>
    </source>
</evidence>
<dbReference type="PANTHER" id="PTHR46494">
    <property type="entry name" value="CORA FAMILY METAL ION TRANSPORTER (EUROFUNG)"/>
    <property type="match status" value="1"/>
</dbReference>
<keyword evidence="9 13" id="KW-0472">Membrane</keyword>
<feature type="compositionally biased region" description="Low complexity" evidence="12">
    <location>
        <begin position="63"/>
        <end position="96"/>
    </location>
</feature>
<gene>
    <name evidence="14" type="ORF">EV681_3667</name>
</gene>
<evidence type="ECO:0000256" key="10">
    <source>
        <dbReference type="ARBA" id="ARBA00034269"/>
    </source>
</evidence>
<keyword evidence="15" id="KW-1185">Reference proteome</keyword>
<sequence>MEDEKKTDASEKNNESVGPAGPREDVKDQQDGGGAAGDAGNKASVQAADNLENKAGKRADNVAATPAAATAATTDAPGAPQKKTAASSPAAKTASPDSGSGVVASVEYVRGQRHAVIAPEKIAGYKRDADHLLWTGLKDPSDEELRMTCKNLSFSKLATKEIVKRHYRPKVIDYGDYILIVAVTISRENKKIVYGEMQMIFGQSFILTVRRGEAMTNTPLRKRLEGSPELIARGSDFVVAEILDGLADSYLQLAGSFEVDVEQLEQKMILHGFRESDVRKLYKMRRDLLRVHTSIAPVIEICTRMSVVNLTFVEQDSQGYYRIVADRVARIDDQMNALRESLAFAFEASQMIAQAHQTDITKKLASWAAILAVPTAIAGIYGMNFTNMPELNWTYGYPLIMLLMFLICGLLFRQFRKTGWL</sequence>
<evidence type="ECO:0000256" key="7">
    <source>
        <dbReference type="ARBA" id="ARBA00022989"/>
    </source>
</evidence>
<dbReference type="Gene3D" id="3.30.460.20">
    <property type="entry name" value="CorA soluble domain-like"/>
    <property type="match status" value="1"/>
</dbReference>
<evidence type="ECO:0000313" key="14">
    <source>
        <dbReference type="EMBL" id="RZT92904.1"/>
    </source>
</evidence>
<comment type="similarity">
    <text evidence="2">Belongs to the CorA metal ion transporter (MIT) (TC 1.A.35) family.</text>
</comment>
<dbReference type="CDD" id="cd12830">
    <property type="entry name" value="MtCorA-like"/>
    <property type="match status" value="1"/>
</dbReference>
<dbReference type="InterPro" id="IPR045863">
    <property type="entry name" value="CorA_TM1_TM2"/>
</dbReference>
<accession>A0A4Q7VAL1</accession>